<keyword evidence="1" id="KW-0812">Transmembrane</keyword>
<evidence type="ECO:0000313" key="3">
    <source>
        <dbReference type="Proteomes" id="UP000009080"/>
    </source>
</evidence>
<dbReference type="Proteomes" id="UP000009080">
    <property type="component" value="Chromosome"/>
</dbReference>
<protein>
    <submittedName>
        <fullName evidence="2">Uncharacterized protein</fullName>
    </submittedName>
</protein>
<dbReference type="Pfam" id="PF20340">
    <property type="entry name" value="DUF6635"/>
    <property type="match status" value="1"/>
</dbReference>
<evidence type="ECO:0000313" key="2">
    <source>
        <dbReference type="EMBL" id="ACR14481.1"/>
    </source>
</evidence>
<accession>C5BPE4</accession>
<dbReference type="InterPro" id="IPR046575">
    <property type="entry name" value="DUF6635"/>
</dbReference>
<name>C5BPE4_TERTT</name>
<keyword evidence="1" id="KW-0472">Membrane</keyword>
<keyword evidence="3" id="KW-1185">Reference proteome</keyword>
<dbReference type="KEGG" id="ttu:TERTU_0753"/>
<dbReference type="eggNOG" id="ENOG502ZM1P">
    <property type="taxonomic scope" value="Bacteria"/>
</dbReference>
<keyword evidence="1" id="KW-1133">Transmembrane helix</keyword>
<evidence type="ECO:0000256" key="1">
    <source>
        <dbReference type="SAM" id="Phobius"/>
    </source>
</evidence>
<reference evidence="2 3" key="1">
    <citation type="journal article" date="2009" name="PLoS ONE">
        <title>The complete genome of Teredinibacter turnerae T7901: an intracellular endosymbiont of marine wood-boring bivalves (shipworms).</title>
        <authorList>
            <person name="Yang J.C."/>
            <person name="Madupu R."/>
            <person name="Durkin A.S."/>
            <person name="Ekborg N.A."/>
            <person name="Pedamallu C.S."/>
            <person name="Hostetler J.B."/>
            <person name="Radune D."/>
            <person name="Toms B.S."/>
            <person name="Henrissat B."/>
            <person name="Coutinho P.M."/>
            <person name="Schwarz S."/>
            <person name="Field L."/>
            <person name="Trindade-Silva A.E."/>
            <person name="Soares C.A.G."/>
            <person name="Elshahawi S."/>
            <person name="Hanora A."/>
            <person name="Schmidt E.W."/>
            <person name="Haygood M.G."/>
            <person name="Posfai J."/>
            <person name="Benner J."/>
            <person name="Madinger C."/>
            <person name="Nove J."/>
            <person name="Anton B."/>
            <person name="Chaudhary K."/>
            <person name="Foster J."/>
            <person name="Holman A."/>
            <person name="Kumar S."/>
            <person name="Lessard P.A."/>
            <person name="Luyten Y.A."/>
            <person name="Slatko B."/>
            <person name="Wood N."/>
            <person name="Wu B."/>
            <person name="Teplitski M."/>
            <person name="Mougous J.D."/>
            <person name="Ward N."/>
            <person name="Eisen J.A."/>
            <person name="Badger J.H."/>
            <person name="Distel D.L."/>
        </authorList>
    </citation>
    <scope>NUCLEOTIDE SEQUENCE [LARGE SCALE GENOMIC DNA]</scope>
    <source>
        <strain evidence="3">ATCC 39867 / T7901</strain>
    </source>
</reference>
<feature type="transmembrane region" description="Helical" evidence="1">
    <location>
        <begin position="113"/>
        <end position="133"/>
    </location>
</feature>
<gene>
    <name evidence="2" type="ordered locus">TERTU_0753</name>
</gene>
<dbReference type="HOGENOM" id="CLU_073016_0_0_6"/>
<dbReference type="STRING" id="377629.TERTU_0753"/>
<organism evidence="2 3">
    <name type="scientific">Teredinibacter turnerae (strain ATCC 39867 / T7901)</name>
    <dbReference type="NCBI Taxonomy" id="377629"/>
    <lineage>
        <taxon>Bacteria</taxon>
        <taxon>Pseudomonadati</taxon>
        <taxon>Pseudomonadota</taxon>
        <taxon>Gammaproteobacteria</taxon>
        <taxon>Cellvibrionales</taxon>
        <taxon>Cellvibrionaceae</taxon>
        <taxon>Teredinibacter</taxon>
    </lineage>
</organism>
<feature type="transmembrane region" description="Helical" evidence="1">
    <location>
        <begin position="157"/>
        <end position="181"/>
    </location>
</feature>
<proteinExistence type="predicted"/>
<dbReference type="EMBL" id="CP001614">
    <property type="protein sequence ID" value="ACR14481.1"/>
    <property type="molecule type" value="Genomic_DNA"/>
</dbReference>
<dbReference type="AlphaFoldDB" id="C5BPE4"/>
<sequence length="237" mass="26484">MQLLRWQRAAALLGRVPEGFNTQVQHYLGLCIRRDLMRLDCDSDSLEAHITRKLSARFGDAHPDPQEQQAFFHRAAAIVHEALQEYRVTRTASSDITNTITSTLVGAAAFQKFTPGGIGIGFLIAALVARYQAEHDFFLGKTLGRFYYQLFPPTPSWQLTAAALTLVLVLLACFASFSGLVTDPIQARLGLHRVRLQKMLSHLERDISAQTASSFRPKDQYVARILDLFDAVKSHLS</sequence>